<protein>
    <recommendedName>
        <fullName evidence="2">U-box domain-containing protein</fullName>
    </recommendedName>
</protein>
<dbReference type="InterPro" id="IPR013083">
    <property type="entry name" value="Znf_RING/FYVE/PHD"/>
</dbReference>
<dbReference type="GO" id="GO:0004842">
    <property type="term" value="F:ubiquitin-protein transferase activity"/>
    <property type="evidence" value="ECO:0007669"/>
    <property type="project" value="InterPro"/>
</dbReference>
<feature type="region of interest" description="Disordered" evidence="1">
    <location>
        <begin position="259"/>
        <end position="317"/>
    </location>
</feature>
<dbReference type="Pfam" id="PF04564">
    <property type="entry name" value="U-box"/>
    <property type="match status" value="1"/>
</dbReference>
<name>A0A6C0KCP9_9ZZZZ</name>
<dbReference type="GO" id="GO:0016567">
    <property type="term" value="P:protein ubiquitination"/>
    <property type="evidence" value="ECO:0007669"/>
    <property type="project" value="InterPro"/>
</dbReference>
<accession>A0A6C0KCP9</accession>
<evidence type="ECO:0000313" key="3">
    <source>
        <dbReference type="EMBL" id="QHU14866.1"/>
    </source>
</evidence>
<feature type="region of interest" description="Disordered" evidence="1">
    <location>
        <begin position="1"/>
        <end position="20"/>
    </location>
</feature>
<dbReference type="AlphaFoldDB" id="A0A6C0KCP9"/>
<evidence type="ECO:0000256" key="1">
    <source>
        <dbReference type="SAM" id="MobiDB-lite"/>
    </source>
</evidence>
<evidence type="ECO:0000259" key="2">
    <source>
        <dbReference type="Pfam" id="PF04564"/>
    </source>
</evidence>
<dbReference type="SUPFAM" id="SSF57850">
    <property type="entry name" value="RING/U-box"/>
    <property type="match status" value="1"/>
</dbReference>
<dbReference type="Gene3D" id="3.30.40.10">
    <property type="entry name" value="Zinc/RING finger domain, C3HC4 (zinc finger)"/>
    <property type="match status" value="1"/>
</dbReference>
<proteinExistence type="predicted"/>
<feature type="domain" description="U-box" evidence="2">
    <location>
        <begin position="41"/>
        <end position="107"/>
    </location>
</feature>
<dbReference type="EMBL" id="MN740847">
    <property type="protein sequence ID" value="QHU14866.1"/>
    <property type="molecule type" value="Genomic_DNA"/>
</dbReference>
<sequence>MRRRGRSTGRRIPQQSDAAAAAPAIRQLSAEDYARQNDLVGILSYELLVDPVRIRGENTPGAYERTEITTWLSQPNGGRSPTTRHLTSVNDLVPAEDIRNRIRTFVARYPDSDIVSDWLQNQPPWYTRVARRIRDTTAPAIATMSRTGRYLRLDQGAEVCAHCCSKAAKAGAGAAVGSAVGACAGCACAAAMMVDADADPEEEEKMAFAATATATGAAIGAVYGAVVGPEECLRLGGEAVNGYCRNLRRQNEREMERFWADVRRGGKKKTRKNKRKKRRKTRRRRKSRRKKTRKKRGKGPSQGKLRRRRKSKRKKRR</sequence>
<dbReference type="InterPro" id="IPR003613">
    <property type="entry name" value="Ubox_domain"/>
</dbReference>
<organism evidence="3">
    <name type="scientific">viral metagenome</name>
    <dbReference type="NCBI Taxonomy" id="1070528"/>
    <lineage>
        <taxon>unclassified sequences</taxon>
        <taxon>metagenomes</taxon>
        <taxon>organismal metagenomes</taxon>
    </lineage>
</organism>
<feature type="compositionally biased region" description="Basic residues" evidence="1">
    <location>
        <begin position="265"/>
        <end position="317"/>
    </location>
</feature>
<reference evidence="3" key="1">
    <citation type="journal article" date="2020" name="Nature">
        <title>Giant virus diversity and host interactions through global metagenomics.</title>
        <authorList>
            <person name="Schulz F."/>
            <person name="Roux S."/>
            <person name="Paez-Espino D."/>
            <person name="Jungbluth S."/>
            <person name="Walsh D.A."/>
            <person name="Denef V.J."/>
            <person name="McMahon K.D."/>
            <person name="Konstantinidis K.T."/>
            <person name="Eloe-Fadrosh E.A."/>
            <person name="Kyrpides N.C."/>
            <person name="Woyke T."/>
        </authorList>
    </citation>
    <scope>NUCLEOTIDE SEQUENCE</scope>
    <source>
        <strain evidence="3">GVMAG-S-1102244-55</strain>
    </source>
</reference>